<dbReference type="Proteomes" id="UP000185490">
    <property type="component" value="Chromosome"/>
</dbReference>
<evidence type="ECO:0000259" key="1">
    <source>
        <dbReference type="Pfam" id="PF25856"/>
    </source>
</evidence>
<protein>
    <recommendedName>
        <fullName evidence="1">MPN635 N-terminal domain-containing protein</fullName>
    </recommendedName>
</protein>
<evidence type="ECO:0000313" key="2">
    <source>
        <dbReference type="EMBL" id="APT74425.1"/>
    </source>
</evidence>
<evidence type="ECO:0000313" key="3">
    <source>
        <dbReference type="Proteomes" id="UP000185490"/>
    </source>
</evidence>
<gene>
    <name evidence="2" type="ORF">BW47_08075</name>
</gene>
<keyword evidence="3" id="KW-1185">Reference proteome</keyword>
<accession>A0ABM6GFK1</accession>
<dbReference type="RefSeq" id="WP_012057724.1">
    <property type="nucleotide sequence ID" value="NZ_CP007389.1"/>
</dbReference>
<name>A0ABM6GFK1_9BACT</name>
<proteinExistence type="predicted"/>
<sequence length="404" mass="47212">MFDFNEFEKSLVFSLANIVVNSNYKIEFGKNEIALSVDKVHTKNLKIQNYKILESESDPNFPIVENAKILFYNIPVTDKIKNMFLQNVKPLESNSEGEVFLKDNDSKIYVNGFLVAVEKNFLFSYNIKTPSKNMIQKIENFELPFKRTAYVHKIKNILLNCENAETAMYLAKDLEKIDNGTAHDEINWKDVQLHAVKLLNVFKKYIFITKSDYVKFNHLVDIAIDNGYKPIFISKNIKDEIEYEKDLLGEKINTINSFFEKYSKNFQFNYIDKKTLTDKEKENLKIIENLLNKLNLDIEILISSNMLKRKDKNNNYYIKDNSIILKREILSNEDLTLENVIEGIGKITFPNLDSKASILKLFILLLKKERNKFSHISKVSTEKESLIDKIFGKFRKKDGEKNGR</sequence>
<dbReference type="Pfam" id="PF25856">
    <property type="entry name" value="MPN635_N"/>
    <property type="match status" value="1"/>
</dbReference>
<feature type="domain" description="MPN635 N-terminal" evidence="1">
    <location>
        <begin position="78"/>
        <end position="163"/>
    </location>
</feature>
<organism evidence="2 3">
    <name type="scientific">Thermosipho melanesiensis</name>
    <dbReference type="NCBI Taxonomy" id="46541"/>
    <lineage>
        <taxon>Bacteria</taxon>
        <taxon>Thermotogati</taxon>
        <taxon>Thermotogota</taxon>
        <taxon>Thermotogae</taxon>
        <taxon>Thermotogales</taxon>
        <taxon>Fervidobacteriaceae</taxon>
        <taxon>Thermosipho</taxon>
    </lineage>
</organism>
<dbReference type="InterPro" id="IPR058987">
    <property type="entry name" value="MPN635_N"/>
</dbReference>
<dbReference type="EMBL" id="CP007389">
    <property type="protein sequence ID" value="APT74425.1"/>
    <property type="molecule type" value="Genomic_DNA"/>
</dbReference>
<reference evidence="2 3" key="1">
    <citation type="submission" date="2014-02" db="EMBL/GenBank/DDBJ databases">
        <title>Diversity of Thermotogales isolates from hydrothermal vents.</title>
        <authorList>
            <person name="Haverkamp T.H.A."/>
            <person name="Lossouarn J."/>
            <person name="Geslin C."/>
            <person name="Nesbo C.L."/>
        </authorList>
    </citation>
    <scope>NUCLEOTIDE SEQUENCE [LARGE SCALE GENOMIC DNA]</scope>
    <source>
        <strain evidence="2 3">431</strain>
    </source>
</reference>